<feature type="domain" description="Calcineurin-like phosphoesterase" evidence="1">
    <location>
        <begin position="38"/>
        <end position="322"/>
    </location>
</feature>
<organism evidence="2 3">
    <name type="scientific">Perkinsus chesapeaki</name>
    <name type="common">Clam parasite</name>
    <name type="synonym">Perkinsus andrewsi</name>
    <dbReference type="NCBI Taxonomy" id="330153"/>
    <lineage>
        <taxon>Eukaryota</taxon>
        <taxon>Sar</taxon>
        <taxon>Alveolata</taxon>
        <taxon>Perkinsozoa</taxon>
        <taxon>Perkinsea</taxon>
        <taxon>Perkinsida</taxon>
        <taxon>Perkinsidae</taxon>
        <taxon>Perkinsus</taxon>
    </lineage>
</organism>
<dbReference type="PANTHER" id="PTHR16509:SF1">
    <property type="entry name" value="MANGANESE-DEPENDENT ADP-RIBOSE_CDP-ALCOHOL DIPHOSPHATASE"/>
    <property type="match status" value="1"/>
</dbReference>
<dbReference type="SUPFAM" id="SSF56300">
    <property type="entry name" value="Metallo-dependent phosphatases"/>
    <property type="match status" value="1"/>
</dbReference>
<dbReference type="Gene3D" id="3.60.21.10">
    <property type="match status" value="1"/>
</dbReference>
<proteinExistence type="predicted"/>
<evidence type="ECO:0000259" key="1">
    <source>
        <dbReference type="Pfam" id="PF00149"/>
    </source>
</evidence>
<dbReference type="OrthoDB" id="9675250at2759"/>
<dbReference type="EMBL" id="JAAPAO010000663">
    <property type="protein sequence ID" value="KAF4655339.1"/>
    <property type="molecule type" value="Genomic_DNA"/>
</dbReference>
<dbReference type="Proteomes" id="UP000591131">
    <property type="component" value="Unassembled WGS sequence"/>
</dbReference>
<evidence type="ECO:0000313" key="3">
    <source>
        <dbReference type="Proteomes" id="UP000591131"/>
    </source>
</evidence>
<gene>
    <name evidence="2" type="ORF">FOL47_009477</name>
</gene>
<dbReference type="AlphaFoldDB" id="A0A7J6L845"/>
<protein>
    <recommendedName>
        <fullName evidence="1">Calcineurin-like phosphoesterase domain-containing protein</fullName>
    </recommendedName>
</protein>
<sequence length="381" mass="42607">MKTGLRSCSHLCAAAATTPSTSSAISALSTTATSTVLFRFGVIADVQYADVDNVFNYSHTKTRYYRRSAGALKQAIDWWNSFCFIVNLGDLIDGRNKGLDCQDAAMGKVMLQVDALKCPKVVHMIGNHELYCFTRSDLSKPHIFPPSRSPYCLNRSAQLGCDEYPTKEPSSFYYSFKPADNWLVVVLDPYDTSVMRDGGGRHGYELTKDHGLDPQGYQLCQSHNPNKIDGKTDFFAGLTGLESRWAPVNGAVGKEQLSWLRGVLRSCHDRGTNVIILSHVILHPQATRNNNCRGLLWNYDDVLKAIYDLPCTRLVVCGHIHNEVYHLDNHGESSVLMGFGLVTPNVPYPEFGHSGWRAEKPTEVSISELHPFRRKFDPQQM</sequence>
<dbReference type="GO" id="GO:0047631">
    <property type="term" value="F:ADP-ribose diphosphatase activity"/>
    <property type="evidence" value="ECO:0007669"/>
    <property type="project" value="TreeGrafter"/>
</dbReference>
<dbReference type="InterPro" id="IPR029052">
    <property type="entry name" value="Metallo-depent_PP-like"/>
</dbReference>
<name>A0A7J6L845_PERCH</name>
<reference evidence="2 3" key="1">
    <citation type="submission" date="2020-04" db="EMBL/GenBank/DDBJ databases">
        <title>Perkinsus chesapeaki whole genome sequence.</title>
        <authorList>
            <person name="Bogema D.R."/>
        </authorList>
    </citation>
    <scope>NUCLEOTIDE SEQUENCE [LARGE SCALE GENOMIC DNA]</scope>
    <source>
        <strain evidence="2">ATCC PRA-425</strain>
    </source>
</reference>
<dbReference type="GO" id="GO:0030145">
    <property type="term" value="F:manganese ion binding"/>
    <property type="evidence" value="ECO:0007669"/>
    <property type="project" value="TreeGrafter"/>
</dbReference>
<comment type="caution">
    <text evidence="2">The sequence shown here is derived from an EMBL/GenBank/DDBJ whole genome shotgun (WGS) entry which is preliminary data.</text>
</comment>
<dbReference type="PANTHER" id="PTHR16509">
    <property type="match status" value="1"/>
</dbReference>
<keyword evidence="3" id="KW-1185">Reference proteome</keyword>
<dbReference type="GO" id="GO:0047734">
    <property type="term" value="F:CDP-glycerol diphosphatase activity"/>
    <property type="evidence" value="ECO:0007669"/>
    <property type="project" value="TreeGrafter"/>
</dbReference>
<dbReference type="InterPro" id="IPR004843">
    <property type="entry name" value="Calcineurin-like_PHP"/>
</dbReference>
<evidence type="ECO:0000313" key="2">
    <source>
        <dbReference type="EMBL" id="KAF4655339.1"/>
    </source>
</evidence>
<dbReference type="GO" id="GO:0008663">
    <property type="term" value="F:2',3'-cyclic-nucleotide 2'-phosphodiesterase activity"/>
    <property type="evidence" value="ECO:0007669"/>
    <property type="project" value="TreeGrafter"/>
</dbReference>
<dbReference type="Pfam" id="PF00149">
    <property type="entry name" value="Metallophos"/>
    <property type="match status" value="1"/>
</dbReference>
<accession>A0A7J6L845</accession>